<dbReference type="InterPro" id="IPR000172">
    <property type="entry name" value="GMC_OxRdtase_N"/>
</dbReference>
<dbReference type="InterPro" id="IPR007867">
    <property type="entry name" value="GMC_OxRtase_C"/>
</dbReference>
<comment type="similarity">
    <text evidence="2">Belongs to the GMC oxidoreductase family.</text>
</comment>
<sequence length="544" mass="59389">MPLGSLAKLKTKINEWGAIVTETFDYIIVGSGAAGATVAYRLSELADAKVLILEAGGTQNWEAIDVPYRWNELLLTEIDWAYMSVPQPGLANRQIYSAAGKLIGGTSNIYHMIHTRGKAADFDDWAYNGCAGWSFKDVLPYFQKLENQEDDTNPTAGKGGPINIIDAKYEGNPASQTFIDACVELGYPYVKDFNAEDFGVGWHHVDIKNGKRAGVRTAYLEPALARSNVTLSSNSQATKLLIENNRCVGVEYQQDGVLKTARADREVIVCAGAIQSPKLLLLSGIGNPEQLQQFNIPTVVDLPGVGENFHDHPLIIGPMGMMSAPGADPKGNMTEVALFWKSEPSMLVPDLEICLVHRAPFGESFFGNVIQRLQTNQPIAPVSQLVDPRIILALPGLVRPLSRGWVRLASSDPMANPLINANYGAETSDIDRMVEMVKIARQIYQTQAFTKLGLTEINPGPEVNTEAALRDWVINNVGSYYHYVGSCKMGVDRMAVVDTQLKVYGVEGLRVADASVMPAIPSSNPHTTIVAIGERVADFIKQQR</sequence>
<dbReference type="SUPFAM" id="SSF51905">
    <property type="entry name" value="FAD/NAD(P)-binding domain"/>
    <property type="match status" value="1"/>
</dbReference>
<dbReference type="Pfam" id="PF05199">
    <property type="entry name" value="GMC_oxred_C"/>
    <property type="match status" value="1"/>
</dbReference>
<dbReference type="EMBL" id="RSCK01000042">
    <property type="protein sequence ID" value="RUT10464.1"/>
    <property type="molecule type" value="Genomic_DNA"/>
</dbReference>
<keyword evidence="8" id="KW-1185">Reference proteome</keyword>
<accession>A0AB37UHF0</accession>
<evidence type="ECO:0000256" key="4">
    <source>
        <dbReference type="ARBA" id="ARBA00022827"/>
    </source>
</evidence>
<evidence type="ECO:0000256" key="5">
    <source>
        <dbReference type="PIRSR" id="PIRSR000137-2"/>
    </source>
</evidence>
<dbReference type="PROSITE" id="PS00624">
    <property type="entry name" value="GMC_OXRED_2"/>
    <property type="match status" value="1"/>
</dbReference>
<keyword evidence="3" id="KW-0285">Flavoprotein</keyword>
<reference evidence="7 8" key="1">
    <citation type="journal article" date="2019" name="Genome Biol. Evol.">
        <title>Day and night: Metabolic profiles and evolutionary relationships of six axenic non-marine cyanobacteria.</title>
        <authorList>
            <person name="Will S.E."/>
            <person name="Henke P."/>
            <person name="Boedeker C."/>
            <person name="Huang S."/>
            <person name="Brinkmann H."/>
            <person name="Rohde M."/>
            <person name="Jarek M."/>
            <person name="Friedl T."/>
            <person name="Seufert S."/>
            <person name="Schumacher M."/>
            <person name="Overmann J."/>
            <person name="Neumann-Schaal M."/>
            <person name="Petersen J."/>
        </authorList>
    </citation>
    <scope>NUCLEOTIDE SEQUENCE [LARGE SCALE GENOMIC DNA]</scope>
    <source>
        <strain evidence="7 8">SAG 39.79</strain>
    </source>
</reference>
<dbReference type="Pfam" id="PF00732">
    <property type="entry name" value="GMC_oxred_N"/>
    <property type="match status" value="1"/>
</dbReference>
<dbReference type="GO" id="GO:0050660">
    <property type="term" value="F:flavin adenine dinucleotide binding"/>
    <property type="evidence" value="ECO:0007669"/>
    <property type="project" value="InterPro"/>
</dbReference>
<name>A0AB37UHF0_9CYAN</name>
<dbReference type="Gene3D" id="3.50.50.60">
    <property type="entry name" value="FAD/NAD(P)-binding domain"/>
    <property type="match status" value="1"/>
</dbReference>
<dbReference type="GO" id="GO:0016614">
    <property type="term" value="F:oxidoreductase activity, acting on CH-OH group of donors"/>
    <property type="evidence" value="ECO:0007669"/>
    <property type="project" value="InterPro"/>
</dbReference>
<dbReference type="PANTHER" id="PTHR11552:SF147">
    <property type="entry name" value="CHOLINE DEHYDROGENASE, MITOCHONDRIAL"/>
    <property type="match status" value="1"/>
</dbReference>
<protein>
    <submittedName>
        <fullName evidence="7">Choline dehydrogenase</fullName>
    </submittedName>
</protein>
<feature type="binding site" evidence="5">
    <location>
        <position position="480"/>
    </location>
    <ligand>
        <name>substrate</name>
    </ligand>
</feature>
<gene>
    <name evidence="7" type="ORF">DSM107010_42530</name>
</gene>
<feature type="domain" description="Glucose-methanol-choline oxidoreductase N-terminal" evidence="6">
    <location>
        <begin position="272"/>
        <end position="286"/>
    </location>
</feature>
<evidence type="ECO:0000256" key="3">
    <source>
        <dbReference type="ARBA" id="ARBA00022630"/>
    </source>
</evidence>
<evidence type="ECO:0000259" key="6">
    <source>
        <dbReference type="PROSITE" id="PS00624"/>
    </source>
</evidence>
<proteinExistence type="inferred from homology"/>
<dbReference type="AlphaFoldDB" id="A0AB37UHF0"/>
<keyword evidence="4 5" id="KW-0274">FAD</keyword>
<comment type="cofactor">
    <cofactor evidence="1 5">
        <name>FAD</name>
        <dbReference type="ChEBI" id="CHEBI:57692"/>
    </cofactor>
</comment>
<dbReference type="PIRSF" id="PIRSF000137">
    <property type="entry name" value="Alcohol_oxidase"/>
    <property type="match status" value="1"/>
</dbReference>
<feature type="binding site" evidence="5">
    <location>
        <position position="106"/>
    </location>
    <ligand>
        <name>FAD</name>
        <dbReference type="ChEBI" id="CHEBI:57692"/>
    </ligand>
</feature>
<evidence type="ECO:0000313" key="8">
    <source>
        <dbReference type="Proteomes" id="UP000282574"/>
    </source>
</evidence>
<dbReference type="Gene3D" id="3.30.560.10">
    <property type="entry name" value="Glucose Oxidase, domain 3"/>
    <property type="match status" value="1"/>
</dbReference>
<evidence type="ECO:0000313" key="7">
    <source>
        <dbReference type="EMBL" id="RUT10464.1"/>
    </source>
</evidence>
<dbReference type="InterPro" id="IPR036188">
    <property type="entry name" value="FAD/NAD-bd_sf"/>
</dbReference>
<dbReference type="PANTHER" id="PTHR11552">
    <property type="entry name" value="GLUCOSE-METHANOL-CHOLINE GMC OXIDOREDUCTASE"/>
    <property type="match status" value="1"/>
</dbReference>
<organism evidence="7 8">
    <name type="scientific">Chroococcidiopsis cubana SAG 39.79</name>
    <dbReference type="NCBI Taxonomy" id="388085"/>
    <lineage>
        <taxon>Bacteria</taxon>
        <taxon>Bacillati</taxon>
        <taxon>Cyanobacteriota</taxon>
        <taxon>Cyanophyceae</taxon>
        <taxon>Chroococcidiopsidales</taxon>
        <taxon>Chroococcidiopsidaceae</taxon>
        <taxon>Chroococcidiopsis</taxon>
    </lineage>
</organism>
<comment type="caution">
    <text evidence="7">The sequence shown here is derived from an EMBL/GenBank/DDBJ whole genome shotgun (WGS) entry which is preliminary data.</text>
</comment>
<evidence type="ECO:0000256" key="1">
    <source>
        <dbReference type="ARBA" id="ARBA00001974"/>
    </source>
</evidence>
<evidence type="ECO:0000256" key="2">
    <source>
        <dbReference type="ARBA" id="ARBA00010790"/>
    </source>
</evidence>
<dbReference type="InterPro" id="IPR012132">
    <property type="entry name" value="GMC_OxRdtase"/>
</dbReference>
<dbReference type="RefSeq" id="WP_241994302.1">
    <property type="nucleotide sequence ID" value="NZ_JAVKZF010000002.1"/>
</dbReference>
<dbReference type="Proteomes" id="UP000282574">
    <property type="component" value="Unassembled WGS sequence"/>
</dbReference>
<dbReference type="SUPFAM" id="SSF54373">
    <property type="entry name" value="FAD-linked reductases, C-terminal domain"/>
    <property type="match status" value="1"/>
</dbReference>